<feature type="domain" description="OTU" evidence="11">
    <location>
        <begin position="104"/>
        <end position="230"/>
    </location>
</feature>
<reference evidence="13" key="1">
    <citation type="journal article" date="2006" name="PLoS Biol.">
        <title>Macronuclear genome sequence of the ciliate Tetrahymena thermophila, a model eukaryote.</title>
        <authorList>
            <person name="Eisen J.A."/>
            <person name="Coyne R.S."/>
            <person name="Wu M."/>
            <person name="Wu D."/>
            <person name="Thiagarajan M."/>
            <person name="Wortman J.R."/>
            <person name="Badger J.H."/>
            <person name="Ren Q."/>
            <person name="Amedeo P."/>
            <person name="Jones K.M."/>
            <person name="Tallon L.J."/>
            <person name="Delcher A.L."/>
            <person name="Salzberg S.L."/>
            <person name="Silva J.C."/>
            <person name="Haas B.J."/>
            <person name="Majoros W.H."/>
            <person name="Farzad M."/>
            <person name="Carlton J.M."/>
            <person name="Smith R.K. Jr."/>
            <person name="Garg J."/>
            <person name="Pearlman R.E."/>
            <person name="Karrer K.M."/>
            <person name="Sun L."/>
            <person name="Manning G."/>
            <person name="Elde N.C."/>
            <person name="Turkewitz A.P."/>
            <person name="Asai D.J."/>
            <person name="Wilkes D.E."/>
            <person name="Wang Y."/>
            <person name="Cai H."/>
            <person name="Collins K."/>
            <person name="Stewart B.A."/>
            <person name="Lee S.R."/>
            <person name="Wilamowska K."/>
            <person name="Weinberg Z."/>
            <person name="Ruzzo W.L."/>
            <person name="Wloga D."/>
            <person name="Gaertig J."/>
            <person name="Frankel J."/>
            <person name="Tsao C.-C."/>
            <person name="Gorovsky M.A."/>
            <person name="Keeling P.J."/>
            <person name="Waller R.F."/>
            <person name="Patron N.J."/>
            <person name="Cherry J.M."/>
            <person name="Stover N.A."/>
            <person name="Krieger C.J."/>
            <person name="del Toro C."/>
            <person name="Ryder H.F."/>
            <person name="Williamson S.C."/>
            <person name="Barbeau R.A."/>
            <person name="Hamilton E.P."/>
            <person name="Orias E."/>
        </authorList>
    </citation>
    <scope>NUCLEOTIDE SEQUENCE [LARGE SCALE GENOMIC DNA]</scope>
    <source>
        <strain evidence="13">SB210</strain>
    </source>
</reference>
<dbReference type="EMBL" id="GG662556">
    <property type="protein sequence ID" value="EAS01835.1"/>
    <property type="molecule type" value="Genomic_DNA"/>
</dbReference>
<keyword evidence="2 12" id="KW-0645">Protease</keyword>
<dbReference type="InterPro" id="IPR029071">
    <property type="entry name" value="Ubiquitin-like_domsf"/>
</dbReference>
<dbReference type="Pfam" id="PF02338">
    <property type="entry name" value="OTU"/>
    <property type="match status" value="1"/>
</dbReference>
<evidence type="ECO:0000256" key="6">
    <source>
        <dbReference type="ARBA" id="ARBA00022801"/>
    </source>
</evidence>
<dbReference type="OrthoDB" id="65596at2759"/>
<evidence type="ECO:0000259" key="11">
    <source>
        <dbReference type="PROSITE" id="PS50802"/>
    </source>
</evidence>
<evidence type="ECO:0000256" key="1">
    <source>
        <dbReference type="ARBA" id="ARBA00000707"/>
    </source>
</evidence>
<dbReference type="RefSeq" id="XP_001022080.1">
    <property type="nucleotide sequence ID" value="XM_001022080.3"/>
</dbReference>
<dbReference type="InterPro" id="IPR048857">
    <property type="entry name" value="OTU1_Ubl"/>
</dbReference>
<dbReference type="EC" id="3.4.19.12" evidence="9"/>
<dbReference type="InterPro" id="IPR000626">
    <property type="entry name" value="Ubiquitin-like_dom"/>
</dbReference>
<keyword evidence="7 9" id="KW-0788">Thiol protease</keyword>
<dbReference type="PROSITE" id="PS50802">
    <property type="entry name" value="OTU"/>
    <property type="match status" value="1"/>
</dbReference>
<dbReference type="GeneID" id="7844083"/>
<keyword evidence="6 9" id="KW-0378">Hydrolase</keyword>
<dbReference type="SUPFAM" id="SSF54001">
    <property type="entry name" value="Cysteine proteinases"/>
    <property type="match status" value="1"/>
</dbReference>
<dbReference type="InterPro" id="IPR038765">
    <property type="entry name" value="Papain-like_cys_pep_sf"/>
</dbReference>
<keyword evidence="9" id="KW-0963">Cytoplasm</keyword>
<dbReference type="InterPro" id="IPR057766">
    <property type="entry name" value="Znf-C2H2_OTU1-like_C"/>
</dbReference>
<evidence type="ECO:0000256" key="7">
    <source>
        <dbReference type="ARBA" id="ARBA00022807"/>
    </source>
</evidence>
<comment type="catalytic activity">
    <reaction evidence="1 9">
        <text>Thiol-dependent hydrolysis of ester, thioester, amide, peptide and isopeptide bonds formed by the C-terminal Gly of ubiquitin (a 76-residue protein attached to proteins as an intracellular targeting signal).</text>
        <dbReference type="EC" id="3.4.19.12"/>
    </reaction>
</comment>
<dbReference type="Pfam" id="PF21403">
    <property type="entry name" value="OTU1_UBXL"/>
    <property type="match status" value="1"/>
</dbReference>
<dbReference type="eggNOG" id="KOG3288">
    <property type="taxonomic scope" value="Eukaryota"/>
</dbReference>
<dbReference type="Pfam" id="PF24560">
    <property type="entry name" value="zf-C2H2_OTU1_C"/>
    <property type="match status" value="1"/>
</dbReference>
<dbReference type="GO" id="GO:0008270">
    <property type="term" value="F:zinc ion binding"/>
    <property type="evidence" value="ECO:0007669"/>
    <property type="project" value="UniProtKB-KW"/>
</dbReference>
<proteinExistence type="predicted"/>
<feature type="domain" description="Ubiquitin-like" evidence="10">
    <location>
        <begin position="4"/>
        <end position="74"/>
    </location>
</feature>
<evidence type="ECO:0000313" key="12">
    <source>
        <dbReference type="EMBL" id="EAS01835.1"/>
    </source>
</evidence>
<accession>I7MLE0</accession>
<evidence type="ECO:0000256" key="3">
    <source>
        <dbReference type="ARBA" id="ARBA00022723"/>
    </source>
</evidence>
<dbReference type="GO" id="GO:0036503">
    <property type="term" value="P:ERAD pathway"/>
    <property type="evidence" value="ECO:0007669"/>
    <property type="project" value="TreeGrafter"/>
</dbReference>
<evidence type="ECO:0000256" key="9">
    <source>
        <dbReference type="RuleBase" id="RU367104"/>
    </source>
</evidence>
<evidence type="ECO:0000313" key="13">
    <source>
        <dbReference type="Proteomes" id="UP000009168"/>
    </source>
</evidence>
<dbReference type="PANTHER" id="PTHR13312">
    <property type="entry name" value="HIV-INDUCED PROTEIN-7-LIKE PROTEASE"/>
    <property type="match status" value="1"/>
</dbReference>
<evidence type="ECO:0000256" key="4">
    <source>
        <dbReference type="ARBA" id="ARBA00022771"/>
    </source>
</evidence>
<dbReference type="AlphaFoldDB" id="I7MLE0"/>
<evidence type="ECO:0000256" key="8">
    <source>
        <dbReference type="ARBA" id="ARBA00022833"/>
    </source>
</evidence>
<keyword evidence="3" id="KW-0479">Metal-binding</keyword>
<evidence type="ECO:0000259" key="10">
    <source>
        <dbReference type="PROSITE" id="PS50053"/>
    </source>
</evidence>
<sequence>MSAIQLRIRGPKGQKVVSTLRNDSTFINLKEQIALLNETNQESLVLKMGFPPQIVTGQDSQTLEQLGISSGSTIIAEIDLKKVQVPINKELPNQQVPNQEGLVMIRKVIPADNNCLFSSVIYALERNKPQQSTKPIDLRKYIANVILKSDSEYNEVVLEKSKSEYATWIQQETSWGGAIEVKILSEKYNVEMVVINIQTGKAEHFGQDLKTNDRIFLLYDGIHYDILCRNISEDMPEEYNVCVFEKNDMYAYEGCLVLAKQFKEKKQFTDVSTFTLQCGICLQGFKGQAEALKHGQSTGHMNFQEVKK</sequence>
<evidence type="ECO:0000256" key="2">
    <source>
        <dbReference type="ARBA" id="ARBA00022670"/>
    </source>
</evidence>
<dbReference type="Gene3D" id="3.10.20.90">
    <property type="entry name" value="Phosphatidylinositol 3-kinase Catalytic Subunit, Chain A, domain 1"/>
    <property type="match status" value="1"/>
</dbReference>
<evidence type="ECO:0000256" key="5">
    <source>
        <dbReference type="ARBA" id="ARBA00022786"/>
    </source>
</evidence>
<name>I7MLE0_TETTS</name>
<dbReference type="OMA" id="EYVMDHD"/>
<protein>
    <recommendedName>
        <fullName evidence="9">Ubiquitin thioesterase OTU</fullName>
        <ecNumber evidence="9">3.4.19.12</ecNumber>
    </recommendedName>
</protein>
<dbReference type="PROSITE" id="PS50053">
    <property type="entry name" value="UBIQUITIN_2"/>
    <property type="match status" value="1"/>
</dbReference>
<dbReference type="GO" id="GO:0016579">
    <property type="term" value="P:protein deubiquitination"/>
    <property type="evidence" value="ECO:0007669"/>
    <property type="project" value="TreeGrafter"/>
</dbReference>
<dbReference type="InterPro" id="IPR003323">
    <property type="entry name" value="OTU_dom"/>
</dbReference>
<gene>
    <name evidence="12" type="ORF">TTHERM_00566790</name>
</gene>
<dbReference type="Proteomes" id="UP000009168">
    <property type="component" value="Unassembled WGS sequence"/>
</dbReference>
<dbReference type="InParanoid" id="I7MLE0"/>
<dbReference type="GO" id="GO:0005634">
    <property type="term" value="C:nucleus"/>
    <property type="evidence" value="ECO:0007669"/>
    <property type="project" value="TreeGrafter"/>
</dbReference>
<dbReference type="CDD" id="cd22745">
    <property type="entry name" value="OTU_OTU1"/>
    <property type="match status" value="1"/>
</dbReference>
<dbReference type="PANTHER" id="PTHR13312:SF0">
    <property type="entry name" value="UBIQUITIN THIOESTERASE OTU1"/>
    <property type="match status" value="1"/>
</dbReference>
<keyword evidence="4" id="KW-0863">Zinc-finger</keyword>
<dbReference type="SUPFAM" id="SSF54236">
    <property type="entry name" value="Ubiquitin-like"/>
    <property type="match status" value="1"/>
</dbReference>
<comment type="function">
    <text evidence="9">Hydrolase that can remove conjugated ubiquitin from proteins and may therefore play an important regulatory role at the level of protein turnover by preventing degradation.</text>
</comment>
<dbReference type="GO" id="GO:0030968">
    <property type="term" value="P:endoplasmic reticulum unfolded protein response"/>
    <property type="evidence" value="ECO:0007669"/>
    <property type="project" value="TreeGrafter"/>
</dbReference>
<dbReference type="MEROPS" id="C85.007"/>
<dbReference type="KEGG" id="tet:TTHERM_00566790"/>
<dbReference type="STRING" id="312017.I7MLE0"/>
<dbReference type="HOGENOM" id="CLU_049327_1_1_1"/>
<dbReference type="CDD" id="cd17059">
    <property type="entry name" value="Ubl_OTU1"/>
    <property type="match status" value="1"/>
</dbReference>
<dbReference type="GO" id="GO:0004843">
    <property type="term" value="F:cysteine-type deubiquitinase activity"/>
    <property type="evidence" value="ECO:0007669"/>
    <property type="project" value="UniProtKB-UniRule"/>
</dbReference>
<keyword evidence="5 9" id="KW-0833">Ubl conjugation pathway</keyword>
<keyword evidence="13" id="KW-1185">Reference proteome</keyword>
<comment type="subcellular location">
    <subcellularLocation>
        <location evidence="9">Cytoplasm</location>
    </subcellularLocation>
</comment>
<dbReference type="GO" id="GO:0005829">
    <property type="term" value="C:cytosol"/>
    <property type="evidence" value="ECO:0007669"/>
    <property type="project" value="TreeGrafter"/>
</dbReference>
<dbReference type="Gene3D" id="3.90.70.80">
    <property type="match status" value="1"/>
</dbReference>
<organism evidence="12 13">
    <name type="scientific">Tetrahymena thermophila (strain SB210)</name>
    <dbReference type="NCBI Taxonomy" id="312017"/>
    <lineage>
        <taxon>Eukaryota</taxon>
        <taxon>Sar</taxon>
        <taxon>Alveolata</taxon>
        <taxon>Ciliophora</taxon>
        <taxon>Intramacronucleata</taxon>
        <taxon>Oligohymenophorea</taxon>
        <taxon>Hymenostomatida</taxon>
        <taxon>Tetrahymenina</taxon>
        <taxon>Tetrahymenidae</taxon>
        <taxon>Tetrahymena</taxon>
    </lineage>
</organism>
<keyword evidence="8" id="KW-0862">Zinc</keyword>